<evidence type="ECO:0000313" key="2">
    <source>
        <dbReference type="EMBL" id="KHS55901.1"/>
    </source>
</evidence>
<reference evidence="2 3" key="1">
    <citation type="submission" date="2014-12" db="EMBL/GenBank/DDBJ databases">
        <title>Draft genome sequence of Terrisporobacter sp. 08-306576, isolated from the blood culture of a bacteremia patient.</title>
        <authorList>
            <person name="Lund L.C."/>
            <person name="Sydenham T.V."/>
            <person name="Hogh S.V."/>
            <person name="Skov M.N."/>
            <person name="Kemp M."/>
            <person name="Justesen U.S."/>
        </authorList>
    </citation>
    <scope>NUCLEOTIDE SEQUENCE [LARGE SCALE GENOMIC DNA]</scope>
    <source>
        <strain evidence="2 3">08-306576</strain>
    </source>
</reference>
<evidence type="ECO:0000313" key="3">
    <source>
        <dbReference type="Proteomes" id="UP000031189"/>
    </source>
</evidence>
<dbReference type="GO" id="GO:0050043">
    <property type="term" value="F:lactate racemase activity"/>
    <property type="evidence" value="ECO:0007669"/>
    <property type="project" value="InterPro"/>
</dbReference>
<protein>
    <recommendedName>
        <fullName evidence="1">LarA-like N-terminal domain-containing protein</fullName>
    </recommendedName>
</protein>
<dbReference type="InterPro" id="IPR018657">
    <property type="entry name" value="LarA-like_N"/>
</dbReference>
<dbReference type="OrthoDB" id="9788398at2"/>
<organism evidence="2 3">
    <name type="scientific">Terrisporobacter othiniensis</name>
    <dbReference type="NCBI Taxonomy" id="1577792"/>
    <lineage>
        <taxon>Bacteria</taxon>
        <taxon>Bacillati</taxon>
        <taxon>Bacillota</taxon>
        <taxon>Clostridia</taxon>
        <taxon>Peptostreptococcales</taxon>
        <taxon>Peptostreptococcaceae</taxon>
        <taxon>Terrisporobacter</taxon>
    </lineage>
</organism>
<name>A0A0B3VGL4_9FIRM</name>
<evidence type="ECO:0000259" key="1">
    <source>
        <dbReference type="Pfam" id="PF09861"/>
    </source>
</evidence>
<dbReference type="Pfam" id="PF09861">
    <property type="entry name" value="Lar_N"/>
    <property type="match status" value="1"/>
</dbReference>
<comment type="caution">
    <text evidence="2">The sequence shown here is derived from an EMBL/GenBank/DDBJ whole genome shotgun (WGS) entry which is preliminary data.</text>
</comment>
<dbReference type="AlphaFoldDB" id="A0A0B3VGL4"/>
<dbReference type="Gene3D" id="3.40.50.11440">
    <property type="match status" value="1"/>
</dbReference>
<proteinExistence type="predicted"/>
<sequence>MNKINSILEEIKLPEIVKVKQNFDKRKIEDVKAEIKKLLKEDNFKNKIEKGKTVAITGGSRGISHYSIIMKTIVDFVKEEGGVPFIVPAMGSHGGGDAIGQKHILEKLGITKESMGCEIKSSMEVVEIGRTIKDLPVYIDKNAFNADGIILINRVKPHTSFRGKYESGLVKMLAIGLGKRKGADTTHSLRFEKMAENIEESAKVSINKLNILFGLATIENAYDEVAEVHILNKEEILIKEPILLEKSKELMGKLYLDNIDVLIIKEIGKNISGTGMDTNIIGRYHTKAASGGPSITKIGLLNLNSDSNGNANGMGLADFISKQFYEKVEFESTYLNAITSTEPNSIKLPMVLDNDEYVFKACAKTCGILNHQDIKLVIIENTKSLNKIYMSKEAYNNINDYNMVKMEGDYFNIKFDDYGNFIV</sequence>
<feature type="domain" description="LarA-like N-terminal" evidence="1">
    <location>
        <begin position="21"/>
        <end position="192"/>
    </location>
</feature>
<dbReference type="EMBL" id="JWHR01000134">
    <property type="protein sequence ID" value="KHS55901.1"/>
    <property type="molecule type" value="Genomic_DNA"/>
</dbReference>
<dbReference type="Proteomes" id="UP000031189">
    <property type="component" value="Unassembled WGS sequence"/>
</dbReference>
<accession>A0A0B3VGL4</accession>
<dbReference type="RefSeq" id="WP_039681062.1">
    <property type="nucleotide sequence ID" value="NZ_JAWGXO010000016.1"/>
</dbReference>
<gene>
    <name evidence="2" type="ORF">QX51_16820</name>
</gene>
<keyword evidence="3" id="KW-1185">Reference proteome</keyword>